<keyword evidence="6" id="KW-1185">Reference proteome</keyword>
<dbReference type="SUPFAM" id="SSF48371">
    <property type="entry name" value="ARM repeat"/>
    <property type="match status" value="1"/>
</dbReference>
<evidence type="ECO:0000313" key="5">
    <source>
        <dbReference type="EMBL" id="PAA60861.1"/>
    </source>
</evidence>
<dbReference type="Pfam" id="PF08920">
    <property type="entry name" value="SF3b1"/>
    <property type="match status" value="1"/>
</dbReference>
<evidence type="ECO:0000256" key="1">
    <source>
        <dbReference type="ARBA" id="ARBA00005754"/>
    </source>
</evidence>
<accession>A0A267EH64</accession>
<keyword evidence="2" id="KW-0507">mRNA processing</keyword>
<dbReference type="PANTHER" id="PTHR12097">
    <property type="entry name" value="SPLICING FACTOR 3B, SUBUNIT 1-RELATED"/>
    <property type="match status" value="1"/>
</dbReference>
<feature type="compositionally biased region" description="Polar residues" evidence="3">
    <location>
        <begin position="166"/>
        <end position="175"/>
    </location>
</feature>
<dbReference type="InterPro" id="IPR011989">
    <property type="entry name" value="ARM-like"/>
</dbReference>
<feature type="region of interest" description="Disordered" evidence="3">
    <location>
        <begin position="148"/>
        <end position="185"/>
    </location>
</feature>
<dbReference type="InterPro" id="IPR016024">
    <property type="entry name" value="ARM-type_fold"/>
</dbReference>
<evidence type="ECO:0000259" key="4">
    <source>
        <dbReference type="Pfam" id="PF08920"/>
    </source>
</evidence>
<dbReference type="GO" id="GO:0003729">
    <property type="term" value="F:mRNA binding"/>
    <property type="evidence" value="ECO:0007669"/>
    <property type="project" value="InterPro"/>
</dbReference>
<dbReference type="Proteomes" id="UP000215902">
    <property type="component" value="Unassembled WGS sequence"/>
</dbReference>
<feature type="domain" description="Splicing factor 3B subunit 1" evidence="4">
    <location>
        <begin position="70"/>
        <end position="164"/>
    </location>
</feature>
<proteinExistence type="inferred from homology"/>
<dbReference type="GO" id="GO:0000245">
    <property type="term" value="P:spliceosomal complex assembly"/>
    <property type="evidence" value="ECO:0007669"/>
    <property type="project" value="InterPro"/>
</dbReference>
<dbReference type="OrthoDB" id="438939at2759"/>
<evidence type="ECO:0000256" key="3">
    <source>
        <dbReference type="SAM" id="MobiDB-lite"/>
    </source>
</evidence>
<evidence type="ECO:0000313" key="6">
    <source>
        <dbReference type="Proteomes" id="UP000215902"/>
    </source>
</evidence>
<comment type="similarity">
    <text evidence="1">Belongs to the SF3B1 family.</text>
</comment>
<gene>
    <name evidence="5" type="ORF">BOX15_Mlig013510g1</name>
</gene>
<dbReference type="EMBL" id="NIVC01002101">
    <property type="protein sequence ID" value="PAA60861.1"/>
    <property type="molecule type" value="Genomic_DNA"/>
</dbReference>
<dbReference type="AlphaFoldDB" id="A0A267EH64"/>
<comment type="caution">
    <text evidence="5">The sequence shown here is derived from an EMBL/GenBank/DDBJ whole genome shotgun (WGS) entry which is preliminary data.</text>
</comment>
<reference evidence="5 6" key="1">
    <citation type="submission" date="2017-06" db="EMBL/GenBank/DDBJ databases">
        <title>A platform for efficient transgenesis in Macrostomum lignano, a flatworm model organism for stem cell research.</title>
        <authorList>
            <person name="Berezikov E."/>
        </authorList>
    </citation>
    <scope>NUCLEOTIDE SEQUENCE [LARGE SCALE GENOMIC DNA]</scope>
    <source>
        <strain evidence="5">DV1</strain>
        <tissue evidence="5">Whole organism</tissue>
    </source>
</reference>
<dbReference type="InterPro" id="IPR015016">
    <property type="entry name" value="SF3b_su1"/>
</dbReference>
<name>A0A267EH64_9PLAT</name>
<evidence type="ECO:0000256" key="2">
    <source>
        <dbReference type="ARBA" id="ARBA00022728"/>
    </source>
</evidence>
<keyword evidence="2" id="KW-0747">Spliceosome</keyword>
<feature type="region of interest" description="Disordered" evidence="3">
    <location>
        <begin position="1"/>
        <end position="27"/>
    </location>
</feature>
<sequence>MGRSDSRWLGRDAARGPDRRRPDSGDAAGWQAALALGRDAVKCRRRNAERRNAGVGHAERFYTWRGHDPSGVTPMGVKAMKMATPSAAVATCADNICICSGVMAAKELDDRNRPLSDEDLDAMLPEGYKVLAPPAGYVPLRTPRRLTATPTPLATPGGFKMATPDVRTSTGTALSDMQPKGTNLPMLKPDDMQYFDKLLTDVDEDSLSADELRERRIMTLLLKIKNGTPPMRKSALRQITEKAREFGAGPLFNQILPLLMSPTLEDQERHLLVKVIDRVLYKLDDLVRPFVHKILVVIEPLLIDEDYYARVEGREIISNLAKAAGLATMITTMRPDLENMDEYVRNTTARAFAVVASALGIPSLLLFLKAVCKSKRSWQARHTGIKIVQQIAILMGCAVLPHLRSLVEIIELGLVDEQQKVRTITALALAALAESATPYGIESFDTVLKPLWKGIRTT</sequence>
<dbReference type="GO" id="GO:0005681">
    <property type="term" value="C:spliceosomal complex"/>
    <property type="evidence" value="ECO:0007669"/>
    <property type="project" value="UniProtKB-KW"/>
</dbReference>
<dbReference type="InterPro" id="IPR038737">
    <property type="entry name" value="SF3b_su1-like"/>
</dbReference>
<protein>
    <recommendedName>
        <fullName evidence="4">Splicing factor 3B subunit 1 domain-containing protein</fullName>
    </recommendedName>
</protein>
<organism evidence="5 6">
    <name type="scientific">Macrostomum lignano</name>
    <dbReference type="NCBI Taxonomy" id="282301"/>
    <lineage>
        <taxon>Eukaryota</taxon>
        <taxon>Metazoa</taxon>
        <taxon>Spiralia</taxon>
        <taxon>Lophotrochozoa</taxon>
        <taxon>Platyhelminthes</taxon>
        <taxon>Rhabditophora</taxon>
        <taxon>Macrostomorpha</taxon>
        <taxon>Macrostomida</taxon>
        <taxon>Macrostomidae</taxon>
        <taxon>Macrostomum</taxon>
    </lineage>
</organism>
<dbReference type="STRING" id="282301.A0A267EH64"/>
<keyword evidence="2" id="KW-0508">mRNA splicing</keyword>
<dbReference type="Gene3D" id="1.25.10.10">
    <property type="entry name" value="Leucine-rich Repeat Variant"/>
    <property type="match status" value="1"/>
</dbReference>
<feature type="compositionally biased region" description="Basic and acidic residues" evidence="3">
    <location>
        <begin position="1"/>
        <end position="24"/>
    </location>
</feature>
<feature type="non-terminal residue" evidence="5">
    <location>
        <position position="458"/>
    </location>
</feature>